<reference evidence="1 2" key="1">
    <citation type="journal article" date="2017" name="Int. J. Syst. Evol. Microbiol.">
        <title>Rouxiella badensis sp. nov. and Rouxiella silvae sp. nov. isolated from peat bog soil in Germany and emendation of the genus description.</title>
        <authorList>
            <person name="Le Fleche-Mateos A."/>
            <person name="Kugler J.H."/>
            <person name="Hansen S.H."/>
            <person name="Syldatk C."/>
            <person name="Hausmann R."/>
            <person name="Lomprez F."/>
            <person name="Vandenbogaert M."/>
            <person name="Manuguerra J.C."/>
            <person name="Grimont P.A."/>
        </authorList>
    </citation>
    <scope>NUCLEOTIDE SEQUENCE [LARGE SCALE GENOMIC DNA]</scope>
    <source>
        <strain evidence="1 2">DSM 100043</strain>
    </source>
</reference>
<dbReference type="NCBIfam" id="TIGR03562">
    <property type="entry name" value="osmo_induc_OsmC"/>
    <property type="match status" value="1"/>
</dbReference>
<proteinExistence type="predicted"/>
<organism evidence="1 2">
    <name type="scientific">Rouxiella badensis</name>
    <dbReference type="NCBI Taxonomy" id="1646377"/>
    <lineage>
        <taxon>Bacteria</taxon>
        <taxon>Pseudomonadati</taxon>
        <taxon>Pseudomonadota</taxon>
        <taxon>Gammaproteobacteria</taxon>
        <taxon>Enterobacterales</taxon>
        <taxon>Yersiniaceae</taxon>
        <taxon>Rouxiella</taxon>
    </lineage>
</organism>
<dbReference type="SUPFAM" id="SSF82784">
    <property type="entry name" value="OsmC-like"/>
    <property type="match status" value="1"/>
</dbReference>
<dbReference type="PANTHER" id="PTHR42830:SF1">
    <property type="entry name" value="OSMOTICALLY INDUCIBLE FAMILY PROTEIN"/>
    <property type="match status" value="1"/>
</dbReference>
<dbReference type="GeneID" id="93564574"/>
<dbReference type="PANTHER" id="PTHR42830">
    <property type="entry name" value="OSMOTICALLY INDUCIBLE FAMILY PROTEIN"/>
    <property type="match status" value="1"/>
</dbReference>
<dbReference type="Gene3D" id="3.30.300.20">
    <property type="match status" value="1"/>
</dbReference>
<evidence type="ECO:0000313" key="1">
    <source>
        <dbReference type="EMBL" id="ORJ26602.1"/>
    </source>
</evidence>
<dbReference type="GO" id="GO:0004601">
    <property type="term" value="F:peroxidase activity"/>
    <property type="evidence" value="ECO:0007669"/>
    <property type="project" value="InterPro"/>
</dbReference>
<dbReference type="EMBL" id="MRWE01000006">
    <property type="protein sequence ID" value="ORJ26602.1"/>
    <property type="molecule type" value="Genomic_DNA"/>
</dbReference>
<dbReference type="InterPro" id="IPR019904">
    <property type="entry name" value="Peroxiredoxin_OsmC"/>
</dbReference>
<accession>A0A1X0WIL0</accession>
<dbReference type="Pfam" id="PF02566">
    <property type="entry name" value="OsmC"/>
    <property type="match status" value="1"/>
</dbReference>
<protein>
    <submittedName>
        <fullName evidence="1">OsmC family peroxiredoxin</fullName>
    </submittedName>
</protein>
<dbReference type="AlphaFoldDB" id="A0A1X0WIL0"/>
<dbReference type="GO" id="GO:0006979">
    <property type="term" value="P:response to oxidative stress"/>
    <property type="evidence" value="ECO:0007669"/>
    <property type="project" value="InterPro"/>
</dbReference>
<dbReference type="Proteomes" id="UP000192536">
    <property type="component" value="Unassembled WGS sequence"/>
</dbReference>
<dbReference type="InterPro" id="IPR015946">
    <property type="entry name" value="KH_dom-like_a/b"/>
</dbReference>
<name>A0A1X0WIL0_9GAMM</name>
<dbReference type="RefSeq" id="WP_017491459.1">
    <property type="nucleotide sequence ID" value="NZ_CAUQAZ010000001.1"/>
</dbReference>
<keyword evidence="2" id="KW-1185">Reference proteome</keyword>
<dbReference type="InterPro" id="IPR052707">
    <property type="entry name" value="OsmC_Ohr_Peroxiredoxin"/>
</dbReference>
<evidence type="ECO:0000313" key="2">
    <source>
        <dbReference type="Proteomes" id="UP000192536"/>
    </source>
</evidence>
<gene>
    <name evidence="1" type="ORF">BS640_05630</name>
</gene>
<dbReference type="STRING" id="1646377.BS640_05630"/>
<dbReference type="InterPro" id="IPR036102">
    <property type="entry name" value="OsmC/Ohrsf"/>
</dbReference>
<dbReference type="InterPro" id="IPR003718">
    <property type="entry name" value="OsmC/Ohr_fam"/>
</dbReference>
<comment type="caution">
    <text evidence="1">The sequence shown here is derived from an EMBL/GenBank/DDBJ whole genome shotgun (WGS) entry which is preliminary data.</text>
</comment>
<sequence length="144" mass="15304">MATIHKYGQAHWEGDIKKGKGTITTESGALKDQPYGFNTRFEGKPGSNPEELIGAAHAACFSMALSLILGEAGFTPEGIDTKATVSLDKVDGGFAITAIKLDSAVKLPGIPEDKFDELIKKAKAGCPVSKVLNAEITLEYKLHN</sequence>